<reference evidence="3 4" key="1">
    <citation type="submission" date="2019-06" db="EMBL/GenBank/DDBJ databases">
        <authorList>
            <person name="Palmer J.M."/>
        </authorList>
    </citation>
    <scope>NUCLEOTIDE SEQUENCE [LARGE SCALE GENOMIC DNA]</scope>
    <source>
        <strain evidence="3 4">TWF191</strain>
    </source>
</reference>
<dbReference type="GO" id="GO:0000981">
    <property type="term" value="F:DNA-binding transcription factor activity, RNA polymerase II-specific"/>
    <property type="evidence" value="ECO:0007669"/>
    <property type="project" value="InterPro"/>
</dbReference>
<evidence type="ECO:0008006" key="5">
    <source>
        <dbReference type="Google" id="ProtNLM"/>
    </source>
</evidence>
<evidence type="ECO:0000313" key="3">
    <source>
        <dbReference type="EMBL" id="KAF3224300.1"/>
    </source>
</evidence>
<feature type="region of interest" description="Disordered" evidence="2">
    <location>
        <begin position="1"/>
        <end position="74"/>
    </location>
</feature>
<dbReference type="CDD" id="cd00067">
    <property type="entry name" value="GAL4"/>
    <property type="match status" value="1"/>
</dbReference>
<feature type="region of interest" description="Disordered" evidence="2">
    <location>
        <begin position="185"/>
        <end position="204"/>
    </location>
</feature>
<evidence type="ECO:0000256" key="1">
    <source>
        <dbReference type="ARBA" id="ARBA00023242"/>
    </source>
</evidence>
<feature type="compositionally biased region" description="Basic and acidic residues" evidence="2">
    <location>
        <begin position="9"/>
        <end position="23"/>
    </location>
</feature>
<evidence type="ECO:0000313" key="4">
    <source>
        <dbReference type="Proteomes" id="UP000483672"/>
    </source>
</evidence>
<feature type="region of interest" description="Disordered" evidence="2">
    <location>
        <begin position="296"/>
        <end position="321"/>
    </location>
</feature>
<gene>
    <name evidence="3" type="ORF">TWF191_006082</name>
</gene>
<evidence type="ECO:0000256" key="2">
    <source>
        <dbReference type="SAM" id="MobiDB-lite"/>
    </source>
</evidence>
<feature type="compositionally biased region" description="Basic and acidic residues" evidence="2">
    <location>
        <begin position="40"/>
        <end position="66"/>
    </location>
</feature>
<sequence>MGSQVGKNSDQKGTHERPNHDNIYRVGRKLVDESITLNRPSREGTPRPQNEYKPKEETTQEKKSMEDDLSGGDESIMIPVESTKLSPILELGTPGSSIYPEAPAVANSPDSNNNIPITEDSYDEKYSRDIPLPPCLSNNTQSHSSSSLVCSAIAATSPDLNPPSHFTLHSELLIRRDQRMENKDMTITKRKRKSPSVGLSNQKPKKPKILAEPKKAPACKSCYHKHIGCDRQDENEPCRACEKRKQPCERNDVRVVKGEKTVVKKDPVPSESSHVVRETSQEGGFVAPSSIRAVSVTGADGDEDQNESGREVEEGAEEAASKSVFSECREGNRSHQVEAHVGRAGIEGEEAGGNGYAVMTDAEKEAVKILMGMKGVPVEQLNEQTSDCYFEAIRGILIEEVEDERKRRVGLKMLEKLKWQMTWLGGYDYDRNAIGPSYD</sequence>
<name>A0A6G1LTW6_ORBOL</name>
<dbReference type="EMBL" id="WIPF01000033">
    <property type="protein sequence ID" value="KAF3224300.1"/>
    <property type="molecule type" value="Genomic_DNA"/>
</dbReference>
<comment type="caution">
    <text evidence="3">The sequence shown here is derived from an EMBL/GenBank/DDBJ whole genome shotgun (WGS) entry which is preliminary data.</text>
</comment>
<feature type="region of interest" description="Disordered" evidence="2">
    <location>
        <begin position="100"/>
        <end position="130"/>
    </location>
</feature>
<proteinExistence type="predicted"/>
<dbReference type="AlphaFoldDB" id="A0A6G1LTW6"/>
<dbReference type="InterPro" id="IPR001138">
    <property type="entry name" value="Zn2Cys6_DnaBD"/>
</dbReference>
<keyword evidence="1" id="KW-0539">Nucleus</keyword>
<accession>A0A6G1LTW6</accession>
<protein>
    <recommendedName>
        <fullName evidence="5">Zn(2)-C6 fungal-type domain-containing protein</fullName>
    </recommendedName>
</protein>
<dbReference type="Proteomes" id="UP000483672">
    <property type="component" value="Unassembled WGS sequence"/>
</dbReference>
<dbReference type="GO" id="GO:0008270">
    <property type="term" value="F:zinc ion binding"/>
    <property type="evidence" value="ECO:0007669"/>
    <property type="project" value="InterPro"/>
</dbReference>
<organism evidence="3 4">
    <name type="scientific">Orbilia oligospora</name>
    <name type="common">Nematode-trapping fungus</name>
    <name type="synonym">Arthrobotrys oligospora</name>
    <dbReference type="NCBI Taxonomy" id="2813651"/>
    <lineage>
        <taxon>Eukaryota</taxon>
        <taxon>Fungi</taxon>
        <taxon>Dikarya</taxon>
        <taxon>Ascomycota</taxon>
        <taxon>Pezizomycotina</taxon>
        <taxon>Orbiliomycetes</taxon>
        <taxon>Orbiliales</taxon>
        <taxon>Orbiliaceae</taxon>
        <taxon>Orbilia</taxon>
    </lineage>
</organism>